<dbReference type="Pfam" id="PF00089">
    <property type="entry name" value="Trypsin"/>
    <property type="match status" value="1"/>
</dbReference>
<evidence type="ECO:0000256" key="1">
    <source>
        <dbReference type="ARBA" id="ARBA00023157"/>
    </source>
</evidence>
<dbReference type="Gene3D" id="2.40.10.10">
    <property type="entry name" value="Trypsin-like serine proteases"/>
    <property type="match status" value="1"/>
</dbReference>
<comment type="caution">
    <text evidence="4">The sequence shown here is derived from an EMBL/GenBank/DDBJ whole genome shotgun (WGS) entry which is preliminary data.</text>
</comment>
<dbReference type="GO" id="GO:0004252">
    <property type="term" value="F:serine-type endopeptidase activity"/>
    <property type="evidence" value="ECO:0007669"/>
    <property type="project" value="InterPro"/>
</dbReference>
<dbReference type="InterPro" id="IPR043504">
    <property type="entry name" value="Peptidase_S1_PA_chymotrypsin"/>
</dbReference>
<dbReference type="InterPro" id="IPR009003">
    <property type="entry name" value="Peptidase_S1_PA"/>
</dbReference>
<organism evidence="4 5">
    <name type="scientific">Eumeta variegata</name>
    <name type="common">Bagworm moth</name>
    <name type="synonym">Eumeta japonica</name>
    <dbReference type="NCBI Taxonomy" id="151549"/>
    <lineage>
        <taxon>Eukaryota</taxon>
        <taxon>Metazoa</taxon>
        <taxon>Ecdysozoa</taxon>
        <taxon>Arthropoda</taxon>
        <taxon>Hexapoda</taxon>
        <taxon>Insecta</taxon>
        <taxon>Pterygota</taxon>
        <taxon>Neoptera</taxon>
        <taxon>Endopterygota</taxon>
        <taxon>Lepidoptera</taxon>
        <taxon>Glossata</taxon>
        <taxon>Ditrysia</taxon>
        <taxon>Tineoidea</taxon>
        <taxon>Psychidae</taxon>
        <taxon>Oiketicinae</taxon>
        <taxon>Eumeta</taxon>
    </lineage>
</organism>
<proteinExistence type="inferred from homology"/>
<feature type="domain" description="Peptidase S1" evidence="3">
    <location>
        <begin position="5"/>
        <end position="257"/>
    </location>
</feature>
<gene>
    <name evidence="4" type="ORF">EVAR_76192_1</name>
</gene>
<keyword evidence="5" id="KW-1185">Reference proteome</keyword>
<dbReference type="EMBL" id="BGZK01000235">
    <property type="protein sequence ID" value="GBP30647.1"/>
    <property type="molecule type" value="Genomic_DNA"/>
</dbReference>
<evidence type="ECO:0000256" key="2">
    <source>
        <dbReference type="ARBA" id="ARBA00024195"/>
    </source>
</evidence>
<evidence type="ECO:0000313" key="4">
    <source>
        <dbReference type="EMBL" id="GBP30647.1"/>
    </source>
</evidence>
<protein>
    <submittedName>
        <fullName evidence="4">CLIP domain-containing serine protease 2</fullName>
    </submittedName>
</protein>
<evidence type="ECO:0000259" key="3">
    <source>
        <dbReference type="PROSITE" id="PS50240"/>
    </source>
</evidence>
<dbReference type="GO" id="GO:0006508">
    <property type="term" value="P:proteolysis"/>
    <property type="evidence" value="ECO:0007669"/>
    <property type="project" value="UniProtKB-KW"/>
</dbReference>
<dbReference type="SUPFAM" id="SSF50494">
    <property type="entry name" value="Trypsin-like serine proteases"/>
    <property type="match status" value="1"/>
</dbReference>
<reference evidence="4 5" key="1">
    <citation type="journal article" date="2019" name="Commun. Biol.">
        <title>The bagworm genome reveals a unique fibroin gene that provides high tensile strength.</title>
        <authorList>
            <person name="Kono N."/>
            <person name="Nakamura H."/>
            <person name="Ohtoshi R."/>
            <person name="Tomita M."/>
            <person name="Numata K."/>
            <person name="Arakawa K."/>
        </authorList>
    </citation>
    <scope>NUCLEOTIDE SEQUENCE [LARGE SCALE GENOMIC DNA]</scope>
</reference>
<dbReference type="PANTHER" id="PTHR24256">
    <property type="entry name" value="TRYPTASE-RELATED"/>
    <property type="match status" value="1"/>
</dbReference>
<dbReference type="InterPro" id="IPR051487">
    <property type="entry name" value="Ser/Thr_Proteases_Immune/Dev"/>
</dbReference>
<dbReference type="AlphaFoldDB" id="A0A4C1UXB7"/>
<evidence type="ECO:0000313" key="5">
    <source>
        <dbReference type="Proteomes" id="UP000299102"/>
    </source>
</evidence>
<dbReference type="Proteomes" id="UP000299102">
    <property type="component" value="Unassembled WGS sequence"/>
</dbReference>
<dbReference type="InterPro" id="IPR001254">
    <property type="entry name" value="Trypsin_dom"/>
</dbReference>
<keyword evidence="4" id="KW-0645">Protease</keyword>
<name>A0A4C1UXB7_EUMVA</name>
<comment type="similarity">
    <text evidence="2">Belongs to the peptidase S1 family. CLIP subfamily.</text>
</comment>
<keyword evidence="4" id="KW-0378">Hydrolase</keyword>
<sequence length="260" mass="29357">MFFFLQVADIKIPSRFRGSQTSFQDDVAMVFLAAPLVYTSYVLPVCLDFDLDFDRKQLVPGNLGQELVIWKQVKIIKLTTNKKAQISGDERAQEFSEKLVQITESIYPIEEDTGQITLDNELCDVVETPEQVINKVAGWGLTSENGEESPVLLYENLPYVDIDKCIDNAPRNFRRFITSDKICAGYTNGTALCRGDSGGGLVFRGLHESNEKGDRLRYYLRGIASTAPTGDNLCNLHAITSFTHLLQHERFIRDYYSGTY</sequence>
<accession>A0A4C1UXB7</accession>
<dbReference type="OrthoDB" id="2019384at2759"/>
<dbReference type="STRING" id="151549.A0A4C1UXB7"/>
<keyword evidence="1" id="KW-1015">Disulfide bond</keyword>
<dbReference type="PROSITE" id="PS50240">
    <property type="entry name" value="TRYPSIN_DOM"/>
    <property type="match status" value="1"/>
</dbReference>